<accession>A0A0E9QFK7</accession>
<reference evidence="1" key="1">
    <citation type="submission" date="2014-11" db="EMBL/GenBank/DDBJ databases">
        <authorList>
            <person name="Amaro Gonzalez C."/>
        </authorList>
    </citation>
    <scope>NUCLEOTIDE SEQUENCE</scope>
</reference>
<dbReference type="EMBL" id="GBXM01092998">
    <property type="protein sequence ID" value="JAH15579.1"/>
    <property type="molecule type" value="Transcribed_RNA"/>
</dbReference>
<organism evidence="1">
    <name type="scientific">Anguilla anguilla</name>
    <name type="common">European freshwater eel</name>
    <name type="synonym">Muraena anguilla</name>
    <dbReference type="NCBI Taxonomy" id="7936"/>
    <lineage>
        <taxon>Eukaryota</taxon>
        <taxon>Metazoa</taxon>
        <taxon>Chordata</taxon>
        <taxon>Craniata</taxon>
        <taxon>Vertebrata</taxon>
        <taxon>Euteleostomi</taxon>
        <taxon>Actinopterygii</taxon>
        <taxon>Neopterygii</taxon>
        <taxon>Teleostei</taxon>
        <taxon>Anguilliformes</taxon>
        <taxon>Anguillidae</taxon>
        <taxon>Anguilla</taxon>
    </lineage>
</organism>
<dbReference type="AlphaFoldDB" id="A0A0E9QFK7"/>
<reference evidence="1" key="2">
    <citation type="journal article" date="2015" name="Fish Shellfish Immunol.">
        <title>Early steps in the European eel (Anguilla anguilla)-Vibrio vulnificus interaction in the gills: Role of the RtxA13 toxin.</title>
        <authorList>
            <person name="Callol A."/>
            <person name="Pajuelo D."/>
            <person name="Ebbesson L."/>
            <person name="Teles M."/>
            <person name="MacKenzie S."/>
            <person name="Amaro C."/>
        </authorList>
    </citation>
    <scope>NUCLEOTIDE SEQUENCE</scope>
</reference>
<sequence length="41" mass="4654">MTIASIPFSAKILKIILLISTRDPVSQHPFDLCDVFHPCVW</sequence>
<proteinExistence type="predicted"/>
<name>A0A0E9QFK7_ANGAN</name>
<protein>
    <submittedName>
        <fullName evidence="1">Uncharacterized protein</fullName>
    </submittedName>
</protein>
<evidence type="ECO:0000313" key="1">
    <source>
        <dbReference type="EMBL" id="JAH15579.1"/>
    </source>
</evidence>